<reference evidence="2" key="2">
    <citation type="submission" date="2023-03" db="EMBL/GenBank/DDBJ databases">
        <title>Cellulosimicrobium cellulans NBRC 103059.</title>
        <authorList>
            <person name="Ichikawa N."/>
            <person name="Sato H."/>
            <person name="Tonouchi N."/>
        </authorList>
    </citation>
    <scope>NUCLEOTIDE SEQUENCE</scope>
    <source>
        <strain evidence="2">NBRC 103059</strain>
    </source>
</reference>
<reference evidence="3 4" key="1">
    <citation type="submission" date="2019-07" db="EMBL/GenBank/DDBJ databases">
        <title>Complete Genome Sequence and Methylome Analysis of Arthrobacter luteus NEB113.</title>
        <authorList>
            <person name="Fomenkov A."/>
            <person name="Anton B.P."/>
            <person name="Vincze T."/>
            <person name="Roberts R.J."/>
        </authorList>
    </citation>
    <scope>NUCLEOTIDE SEQUENCE [LARGE SCALE GENOMIC DNA]</scope>
    <source>
        <strain evidence="3 4">NEB113</strain>
    </source>
</reference>
<name>A0AAV5P8N7_CELCE</name>
<feature type="transmembrane region" description="Helical" evidence="1">
    <location>
        <begin position="23"/>
        <end position="44"/>
    </location>
</feature>
<evidence type="ECO:0000313" key="5">
    <source>
        <dbReference type="Proteomes" id="UP001165168"/>
    </source>
</evidence>
<evidence type="ECO:0008006" key="6">
    <source>
        <dbReference type="Google" id="ProtNLM"/>
    </source>
</evidence>
<protein>
    <recommendedName>
        <fullName evidence="6">Flp pilus-assembly TadG-like N-terminal domain-containing protein</fullName>
    </recommendedName>
</protein>
<sequence length="164" mass="17085">MRGSTALVARLQGSDEREEDGRILLLTSAFVAFALLLVTVVVSATEVHLERKRLYALADALALTAADSTTPETFYSGGAAPPVEGAVLTLTDAGIRADVDDYLARNPAALAGLSEVVVTDASTGDGRTASVGLAARARPAMISWVTGAWSDGIIVRAESRARAW</sequence>
<dbReference type="EMBL" id="BSTG01000001">
    <property type="protein sequence ID" value="GLY56645.1"/>
    <property type="molecule type" value="Genomic_DNA"/>
</dbReference>
<accession>A0AAV5P8N7</accession>
<keyword evidence="1" id="KW-0472">Membrane</keyword>
<evidence type="ECO:0000313" key="2">
    <source>
        <dbReference type="EMBL" id="GLY56645.1"/>
    </source>
</evidence>
<keyword evidence="1" id="KW-0812">Transmembrane</keyword>
<keyword evidence="4" id="KW-1185">Reference proteome</keyword>
<dbReference type="EMBL" id="CP041694">
    <property type="protein sequence ID" value="QDP75273.1"/>
    <property type="molecule type" value="Genomic_DNA"/>
</dbReference>
<keyword evidence="1" id="KW-1133">Transmembrane helix</keyword>
<organism evidence="2 5">
    <name type="scientific">Cellulosimicrobium cellulans</name>
    <name type="common">Arthrobacter luteus</name>
    <dbReference type="NCBI Taxonomy" id="1710"/>
    <lineage>
        <taxon>Bacteria</taxon>
        <taxon>Bacillati</taxon>
        <taxon>Actinomycetota</taxon>
        <taxon>Actinomycetes</taxon>
        <taxon>Micrococcales</taxon>
        <taxon>Promicromonosporaceae</taxon>
        <taxon>Cellulosimicrobium</taxon>
    </lineage>
</organism>
<gene>
    <name evidence="2" type="ORF">Ccel01_12470</name>
    <name evidence="3" type="ORF">FOG94_09040</name>
</gene>
<evidence type="ECO:0000256" key="1">
    <source>
        <dbReference type="SAM" id="Phobius"/>
    </source>
</evidence>
<evidence type="ECO:0000313" key="4">
    <source>
        <dbReference type="Proteomes" id="UP000319068"/>
    </source>
</evidence>
<proteinExistence type="predicted"/>
<dbReference type="RefSeq" id="WP_051027493.1">
    <property type="nucleotide sequence ID" value="NZ_BSTG01000001.1"/>
</dbReference>
<evidence type="ECO:0000313" key="3">
    <source>
        <dbReference type="EMBL" id="QDP75273.1"/>
    </source>
</evidence>
<dbReference type="Proteomes" id="UP000319068">
    <property type="component" value="Chromosome"/>
</dbReference>
<dbReference type="AlphaFoldDB" id="A0AAV5P8N7"/>
<dbReference type="Proteomes" id="UP001165168">
    <property type="component" value="Unassembled WGS sequence"/>
</dbReference>